<reference evidence="2" key="1">
    <citation type="submission" date="2023-01" db="EMBL/GenBank/DDBJ databases">
        <title>Metagenome sequencing of chrysophaentin producing Chrysophaeum taylorii.</title>
        <authorList>
            <person name="Davison J."/>
            <person name="Bewley C."/>
        </authorList>
    </citation>
    <scope>NUCLEOTIDE SEQUENCE</scope>
    <source>
        <strain evidence="2">NIES-1699</strain>
    </source>
</reference>
<keyword evidence="3" id="KW-1185">Reference proteome</keyword>
<feature type="domain" description="Transcription factor TFIIIC triple barrel" evidence="1">
    <location>
        <begin position="20"/>
        <end position="96"/>
    </location>
</feature>
<comment type="caution">
    <text evidence="2">The sequence shown here is derived from an EMBL/GenBank/DDBJ whole genome shotgun (WGS) entry which is preliminary data.</text>
</comment>
<evidence type="ECO:0000259" key="1">
    <source>
        <dbReference type="Pfam" id="PF10419"/>
    </source>
</evidence>
<dbReference type="Proteomes" id="UP001230188">
    <property type="component" value="Unassembled WGS sequence"/>
</dbReference>
<sequence length="100" mass="11451">MEGKAEEMRSAADDDGKDDLETMYVVVQLPKGTRFSANIYYDQLDGLDSSTPVLRMGHKTFNGRVETPLGTHYVLQKKRKPDDTEDIEFHSRVKKLIVFE</sequence>
<dbReference type="AlphaFoldDB" id="A0AAD7XQK4"/>
<dbReference type="Pfam" id="PF10419">
    <property type="entry name" value="TFIIIC_sub6"/>
    <property type="match status" value="1"/>
</dbReference>
<evidence type="ECO:0000313" key="3">
    <source>
        <dbReference type="Proteomes" id="UP001230188"/>
    </source>
</evidence>
<organism evidence="2 3">
    <name type="scientific">Chrysophaeum taylorii</name>
    <dbReference type="NCBI Taxonomy" id="2483200"/>
    <lineage>
        <taxon>Eukaryota</taxon>
        <taxon>Sar</taxon>
        <taxon>Stramenopiles</taxon>
        <taxon>Ochrophyta</taxon>
        <taxon>Pelagophyceae</taxon>
        <taxon>Pelagomonadales</taxon>
        <taxon>Pelagomonadaceae</taxon>
        <taxon>Chrysophaeum</taxon>
    </lineage>
</organism>
<accession>A0AAD7XQK4</accession>
<evidence type="ECO:0000313" key="2">
    <source>
        <dbReference type="EMBL" id="KAJ8611256.1"/>
    </source>
</evidence>
<dbReference type="Gene3D" id="2.60.40.4370">
    <property type="match status" value="1"/>
</dbReference>
<gene>
    <name evidence="2" type="ORF">CTAYLR_004150</name>
</gene>
<protein>
    <recommendedName>
        <fullName evidence="1">Transcription factor TFIIIC triple barrel domain-containing protein</fullName>
    </recommendedName>
</protein>
<proteinExistence type="predicted"/>
<dbReference type="InterPro" id="IPR019481">
    <property type="entry name" value="TFIIIC_triple_barrel"/>
</dbReference>
<dbReference type="EMBL" id="JAQMWT010000078">
    <property type="protein sequence ID" value="KAJ8611256.1"/>
    <property type="molecule type" value="Genomic_DNA"/>
</dbReference>
<name>A0AAD7XQK4_9STRA</name>